<name>A0A9E2S4P5_9BACT</name>
<accession>A0A9E2S4P5</accession>
<keyword evidence="7" id="KW-0998">Cell outer membrane</keyword>
<dbReference type="NCBIfam" id="TIGR01376">
    <property type="entry name" value="POMP_repeat"/>
    <property type="match status" value="1"/>
</dbReference>
<dbReference type="RefSeq" id="WP_217789383.1">
    <property type="nucleotide sequence ID" value="NZ_JAHSPG010000001.1"/>
</dbReference>
<comment type="caution">
    <text evidence="10">The sequence shown here is derived from an EMBL/GenBank/DDBJ whole genome shotgun (WGS) entry which is preliminary data.</text>
</comment>
<keyword evidence="11" id="KW-1185">Reference proteome</keyword>
<dbReference type="PANTHER" id="PTHR11319">
    <property type="entry name" value="G PROTEIN-COUPLED RECEPTOR-RELATED"/>
    <property type="match status" value="1"/>
</dbReference>
<evidence type="ECO:0000313" key="11">
    <source>
        <dbReference type="Proteomes" id="UP000812270"/>
    </source>
</evidence>
<evidence type="ECO:0000256" key="2">
    <source>
        <dbReference type="ARBA" id="ARBA00004442"/>
    </source>
</evidence>
<feature type="chain" id="PRO_5039550208" evidence="8">
    <location>
        <begin position="24"/>
        <end position="1411"/>
    </location>
</feature>
<dbReference type="InterPro" id="IPR003343">
    <property type="entry name" value="Big_2"/>
</dbReference>
<evidence type="ECO:0000256" key="5">
    <source>
        <dbReference type="ARBA" id="ARBA00022729"/>
    </source>
</evidence>
<evidence type="ECO:0000256" key="6">
    <source>
        <dbReference type="ARBA" id="ARBA00023136"/>
    </source>
</evidence>
<dbReference type="InterPro" id="IPR006626">
    <property type="entry name" value="PbH1"/>
</dbReference>
<feature type="domain" description="BIG2" evidence="9">
    <location>
        <begin position="1205"/>
        <end position="1252"/>
    </location>
</feature>
<dbReference type="Pfam" id="PF02368">
    <property type="entry name" value="Big_2"/>
    <property type="match status" value="1"/>
</dbReference>
<evidence type="ECO:0000256" key="3">
    <source>
        <dbReference type="ARBA" id="ARBA00004613"/>
    </source>
</evidence>
<evidence type="ECO:0000256" key="7">
    <source>
        <dbReference type="ARBA" id="ARBA00023237"/>
    </source>
</evidence>
<dbReference type="GO" id="GO:0009279">
    <property type="term" value="C:cell outer membrane"/>
    <property type="evidence" value="ECO:0007669"/>
    <property type="project" value="UniProtKB-SubCell"/>
</dbReference>
<dbReference type="SMART" id="SM00710">
    <property type="entry name" value="PbH1"/>
    <property type="match status" value="12"/>
</dbReference>
<dbReference type="InterPro" id="IPR003368">
    <property type="entry name" value="POMP_repeat"/>
</dbReference>
<keyword evidence="5 8" id="KW-0732">Signal</keyword>
<dbReference type="GO" id="GO:0005576">
    <property type="term" value="C:extracellular region"/>
    <property type="evidence" value="ECO:0007669"/>
    <property type="project" value="UniProtKB-SubCell"/>
</dbReference>
<organism evidence="10 11">
    <name type="scientific">Pinibacter aurantiacus</name>
    <dbReference type="NCBI Taxonomy" id="2851599"/>
    <lineage>
        <taxon>Bacteria</taxon>
        <taxon>Pseudomonadati</taxon>
        <taxon>Bacteroidota</taxon>
        <taxon>Chitinophagia</taxon>
        <taxon>Chitinophagales</taxon>
        <taxon>Chitinophagaceae</taxon>
        <taxon>Pinibacter</taxon>
    </lineage>
</organism>
<reference evidence="10" key="1">
    <citation type="submission" date="2021-06" db="EMBL/GenBank/DDBJ databases">
        <authorList>
            <person name="Huq M.A."/>
        </authorList>
    </citation>
    <scope>NUCLEOTIDE SEQUENCE</scope>
    <source>
        <strain evidence="10">MAH-26</strain>
    </source>
</reference>
<keyword evidence="6" id="KW-0472">Membrane</keyword>
<evidence type="ECO:0000256" key="8">
    <source>
        <dbReference type="SAM" id="SignalP"/>
    </source>
</evidence>
<protein>
    <submittedName>
        <fullName evidence="10">Ig-like domain-containing protein</fullName>
    </submittedName>
</protein>
<feature type="signal peptide" evidence="8">
    <location>
        <begin position="1"/>
        <end position="23"/>
    </location>
</feature>
<keyword evidence="4" id="KW-0964">Secreted</keyword>
<evidence type="ECO:0000256" key="1">
    <source>
        <dbReference type="ARBA" id="ARBA00004196"/>
    </source>
</evidence>
<evidence type="ECO:0000256" key="4">
    <source>
        <dbReference type="ARBA" id="ARBA00022525"/>
    </source>
</evidence>
<evidence type="ECO:0000313" key="10">
    <source>
        <dbReference type="EMBL" id="MBV4355836.1"/>
    </source>
</evidence>
<evidence type="ECO:0000259" key="9">
    <source>
        <dbReference type="Pfam" id="PF02368"/>
    </source>
</evidence>
<proteinExistence type="predicted"/>
<dbReference type="EMBL" id="JAHSPG010000001">
    <property type="protein sequence ID" value="MBV4355836.1"/>
    <property type="molecule type" value="Genomic_DNA"/>
</dbReference>
<sequence>MKKIWRIILSVVFSVWLPKQMQATNITVSSMIDLQTALATTVDTIYITPDAYTITNAFVINRTVTIIGLPGGSSEVVIKMSGTQRHFTISGAVSVAMNGLVLVGPNADYSGGIFIPNGGIFIGGGCSVAAAASTFIVSNCKIGGCNANGSGGAIVTASANNTLEINSSRLDQNSALNHGGGVYALGSFTMFNDTISNNKAGYNIATGTYTGSFNGGGVYANDALILKGGITIQNDTASNFGGGIYKGAGTINSSQLISFDIYQNRANASGGGIYNISSSTTFTNVKISNNSAKAGGGIYNTGSLTLTNIFVRANNSETTGGGIHTTASLTLMNATVTNNIAGSTGGGIHTTAALTATATRIDSNIAKSSNGGGVFNGLSANTITINNSVVNSNRAWNNGGGVYAAGPLVLSNDTISGNKACYDAVADTFRIPKSTTAVGSGGGIFANHNLSLSGSILMERDTSVVCGGGIYKGSAGSLTADPNFPADPADLPDTLFATVSLDTLVMNYCVTTGEAMARNGDPNSCQGGAIFTAVSTTIQKASFFQNSSGDSGGVVWGDGNNTIITLENIVAINNKAGYNPFTKRYYADCSGGVACTPGRLVLSGDLLFQRDTAANVGGALVAYQAASNVTSSNLKSLTIAKCATVYATDAFGVFIPLFRGQGGAICANLDIILEAENLINIIDNTSYTYGGALYSVNKGIMVKKANISGNTARYHGGALYAPNGSVFIDSCSISHNRAGYDPFLKIDSGAYNGGAVYASKELRLSGTIVMDSNSANNNGGAIAKIAGGRFNIADVTALRLRGNQTKAGPGGKGNGGAIYIDDSLILNSSINLEINNNRAAANGGAIYSTNKFLSLSEITIGNNHADSAGGAVWSGGQIEMLKVTLDSNSAGTNGGAVYSAAGKMNISASTFFRNNAGNGGAVYRKPVIATDSSKIFNSTFSGNSATNGSGGALYESGTIPARITFATFNDNTASDGNGNAIFFSAITNKQLRGNIIYGNGNTGTEINQTAFRAASYNIVRNTGLTGGVNNLNLAPGNAAGIFENIISGDKALLSDNGDLTQTIAIKRNGYAHNYVPSDTSNAWSSAIELFSIDQRDSARPAGCRADAGAYELQAPDDPASYSIQNDTICGNSFVNADTLIKASQFIIDTFYFKNKAFTDSLAMPVQVNTATPIYVKFITTSNCELFDTLTVIPLPLVDSIAGNDVVVVNKSLPLQTTTQGGVWSSKDTSIAKVDQSGLVTGISLGQTEIVYTLTADTCTSLATKPITVIQPPLPLTLISFSGNRQSGNDYLSWTSTQEVNFSHFEVEFSTDGLSFTKAGEVVPTGNNSPKQYSFVKSGVTGILFYRLKMVDIDNSYKYSWIIQVSDGTSQGTCVTLTVSPVPFADKLNIRIYSCRKQQLQLSLLNITVIKS</sequence>
<gene>
    <name evidence="10" type="ORF">KTO63_01665</name>
</gene>
<dbReference type="Pfam" id="PF02415">
    <property type="entry name" value="Chlam_PMP"/>
    <property type="match status" value="1"/>
</dbReference>
<comment type="subcellular location">
    <subcellularLocation>
        <location evidence="1">Cell envelope</location>
    </subcellularLocation>
    <subcellularLocation>
        <location evidence="2">Cell outer membrane</location>
    </subcellularLocation>
    <subcellularLocation>
        <location evidence="3">Secreted</location>
    </subcellularLocation>
</comment>
<dbReference type="Proteomes" id="UP000812270">
    <property type="component" value="Unassembled WGS sequence"/>
</dbReference>
<dbReference type="PANTHER" id="PTHR11319:SF35">
    <property type="entry name" value="OUTER MEMBRANE PROTEIN PMPC-RELATED"/>
    <property type="match status" value="1"/>
</dbReference>